<dbReference type="InterPro" id="IPR029063">
    <property type="entry name" value="SAM-dependent_MTases_sf"/>
</dbReference>
<evidence type="ECO:0000256" key="6">
    <source>
        <dbReference type="SAM" id="MobiDB-lite"/>
    </source>
</evidence>
<sequence length="1546" mass="174099">MASYDSLINVDEWISDHFFTTDETKGESFTKSVKARVKEWKDLEKETGSLSPAERFKKARGELQNAYATADQDAAQRTLRRALGYGAPTTRTFERANHTVAYQGWAGADDTLIVLNADPIEDLEDITTTPVEGGITRKDRDPEEFPVSKLVGELFLTDNAPEFIVVLAGPWAVLAHRETWALGRYLGVNVQLVVERNESKQGGELQRTAVILARENLERAADGTTWWAEVLEAARNHAVKVSEDLRDAVRESIELIGNDVLERRKDQGLPLEEVDGNELARQSLRYLYRILFLLFAEASPELQILPTGAAEYVDGYGLDRLRDYALTPPLTEQARRGTHLYDSLQILFDQVSHGHHPELAANADEDAQNEGLTFRNLEADLFKPEATSLLSGTKLSNEALTQVLQRLLLSKEKAGKDRGFISYATLGVTELGQVYEGLMSYHGFIAQEDLYEVAPGGNASKGSWVLPVGRASTVPEDSFVMEMREQPEGGYAPARREHKRGSFVFRQSSRDRERSASFYTPEVLTQFTVGQALEVLEEEGRIQTAEDILDLTICEPAMGSGAFAVEAVRQLAERYLKLREAELGEQVPPEDRTRELQKVKAHIALHQVYGVDLNPTAVELAEISLWLDTMTGELTAPWFGLHLRRGNSLIGALRATYDPSQLKKKAWLTAVPRRESVQHLAQSIDAGHRDPHAAGRIHHFLLPSQTWGAAHAAKDLKKLAGQEQKALAAWRRSVLTNPSPTEKKQLTRLAARVETLWAFALTRMKIAEQQIRRDIPLWGREHEPTSRNVTRAEIERDLLNNEQGAYRRLRLALNAWNALTFWPLTEIQIDDGGEAQTALPSFDEYLETLEDLLGIEAQARDEAQTVIANADTWEELNHHEDMNLSLSGATSLNKVLELHPWLHTVRQVADEQGFLHWDLDFAAVFARGGFDLQVGNPPWVRPRGDMDGLYSEVDPWFSLAHKPTQAEKRERREQWNDNDRAREIVFSGTGDTVSTAAVLGDVAMYPHLANQQPDLYRAFMERTWANMSNNGVVSLIHPESHFTEKGAVALRHGAYFRLRRHWQFINELVLFDVHHLVGYGVHTYGSLRNEPAFEHAASLYHPQTVEESLTHDGSGPLPGLKDDNNNWDLRPHRDRIQQVDMSVLETWHSILEGDDVAITDTRMVYTVNTEAAAVLAKLADKPRIGSLGLKFSSGWHETSDKKKGYFDVDWAHPKFWNDVILQGPHLGVSTPMIKQPNPTLKHNQDWSEIDLEAMPADFIPATAYQPDREAQPSYDADYPELEHEDGAISARSVYRIAWREMAATTGFRTLYPALIPEGAVHVNTVKSCAAEANEETILVGALMSSLLADFVVRSAGSAHIFNAIVESLPLSTNESLNSLLVERYLRLNCLTEAYAPLWEEVTGQTWTRNTPLRKAWERQAAQIEIDAIVALALGITVEELCMIYRTQFPVMRRYDEEDRFDANGRLVPKEILKADAKLKDDAQFSEADRTWVHPQSEVTYAFEYPFRKLDREAYLRKAYEQYAGMVSSSGKRNGDLDPNHSRATLR</sequence>
<proteinExistence type="predicted"/>
<name>A0ABX4HA69_9CORY</name>
<keyword evidence="3" id="KW-0808">Transferase</keyword>
<comment type="catalytic activity">
    <reaction evidence="5">
        <text>a 2'-deoxyadenosine in DNA + S-adenosyl-L-methionine = an N(6)-methyl-2'-deoxyadenosine in DNA + S-adenosyl-L-homocysteine + H(+)</text>
        <dbReference type="Rhea" id="RHEA:15197"/>
        <dbReference type="Rhea" id="RHEA-COMP:12418"/>
        <dbReference type="Rhea" id="RHEA-COMP:12419"/>
        <dbReference type="ChEBI" id="CHEBI:15378"/>
        <dbReference type="ChEBI" id="CHEBI:57856"/>
        <dbReference type="ChEBI" id="CHEBI:59789"/>
        <dbReference type="ChEBI" id="CHEBI:90615"/>
        <dbReference type="ChEBI" id="CHEBI:90616"/>
        <dbReference type="EC" id="2.1.1.72"/>
    </reaction>
</comment>
<evidence type="ECO:0000259" key="7">
    <source>
        <dbReference type="Pfam" id="PF07669"/>
    </source>
</evidence>
<protein>
    <recommendedName>
        <fullName evidence="1">site-specific DNA-methyltransferase (adenine-specific)</fullName>
        <ecNumber evidence="1">2.1.1.72</ecNumber>
    </recommendedName>
</protein>
<keyword evidence="4" id="KW-0949">S-adenosyl-L-methionine</keyword>
<evidence type="ECO:0000256" key="5">
    <source>
        <dbReference type="ARBA" id="ARBA00047942"/>
    </source>
</evidence>
<accession>A0ABX4HA69</accession>
<dbReference type="GO" id="GO:0004519">
    <property type="term" value="F:endonuclease activity"/>
    <property type="evidence" value="ECO:0007669"/>
    <property type="project" value="UniProtKB-KW"/>
</dbReference>
<dbReference type="Pfam" id="PF07669">
    <property type="entry name" value="Eco57I"/>
    <property type="match status" value="1"/>
</dbReference>
<keyword evidence="8" id="KW-0255">Endonuclease</keyword>
<evidence type="ECO:0000256" key="1">
    <source>
        <dbReference type="ARBA" id="ARBA00011900"/>
    </source>
</evidence>
<comment type="caution">
    <text evidence="8">The sequence shown here is derived from an EMBL/GenBank/DDBJ whole genome shotgun (WGS) entry which is preliminary data.</text>
</comment>
<dbReference type="Proteomes" id="UP000218281">
    <property type="component" value="Unassembled WGS sequence"/>
</dbReference>
<dbReference type="InterPro" id="IPR011639">
    <property type="entry name" value="MethylTrfase_TaqI-like_dom"/>
</dbReference>
<gene>
    <name evidence="8" type="ORF">CKJ81_05820</name>
</gene>
<dbReference type="PANTHER" id="PTHR33841:SF1">
    <property type="entry name" value="DNA METHYLTRANSFERASE A"/>
    <property type="match status" value="1"/>
</dbReference>
<dbReference type="Gene3D" id="3.40.50.150">
    <property type="entry name" value="Vaccinia Virus protein VP39"/>
    <property type="match status" value="2"/>
</dbReference>
<evidence type="ECO:0000313" key="8">
    <source>
        <dbReference type="EMBL" id="PAT06073.1"/>
    </source>
</evidence>
<dbReference type="EC" id="2.1.1.72" evidence="1"/>
<evidence type="ECO:0000256" key="3">
    <source>
        <dbReference type="ARBA" id="ARBA00022679"/>
    </source>
</evidence>
<keyword evidence="9" id="KW-1185">Reference proteome</keyword>
<dbReference type="InterPro" id="IPR050953">
    <property type="entry name" value="N4_N6_ade-DNA_methylase"/>
</dbReference>
<dbReference type="SUPFAM" id="SSF53335">
    <property type="entry name" value="S-adenosyl-L-methionine-dependent methyltransferases"/>
    <property type="match status" value="1"/>
</dbReference>
<keyword evidence="8" id="KW-0378">Hydrolase</keyword>
<dbReference type="PRINTS" id="PR00507">
    <property type="entry name" value="N12N6MTFRASE"/>
</dbReference>
<organism evidence="8 9">
    <name type="scientific">Corynebacterium hadale</name>
    <dbReference type="NCBI Taxonomy" id="2026255"/>
    <lineage>
        <taxon>Bacteria</taxon>
        <taxon>Bacillati</taxon>
        <taxon>Actinomycetota</taxon>
        <taxon>Actinomycetes</taxon>
        <taxon>Mycobacteriales</taxon>
        <taxon>Corynebacteriaceae</taxon>
        <taxon>Corynebacterium</taxon>
    </lineage>
</organism>
<dbReference type="PANTHER" id="PTHR33841">
    <property type="entry name" value="DNA METHYLTRANSFERASE YEEA-RELATED"/>
    <property type="match status" value="1"/>
</dbReference>
<feature type="region of interest" description="Disordered" evidence="6">
    <location>
        <begin position="1527"/>
        <end position="1546"/>
    </location>
</feature>
<evidence type="ECO:0000256" key="4">
    <source>
        <dbReference type="ARBA" id="ARBA00022691"/>
    </source>
</evidence>
<keyword evidence="2" id="KW-0489">Methyltransferase</keyword>
<feature type="domain" description="Type II methyltransferase M.TaqI-like" evidence="7">
    <location>
        <begin position="606"/>
        <end position="944"/>
    </location>
</feature>
<keyword evidence="8" id="KW-0540">Nuclease</keyword>
<dbReference type="EMBL" id="NSGO01000005">
    <property type="protein sequence ID" value="PAT06073.1"/>
    <property type="molecule type" value="Genomic_DNA"/>
</dbReference>
<evidence type="ECO:0000313" key="9">
    <source>
        <dbReference type="Proteomes" id="UP000218281"/>
    </source>
</evidence>
<dbReference type="RefSeq" id="WP_095535573.1">
    <property type="nucleotide sequence ID" value="NZ_NSGO01000005.1"/>
</dbReference>
<reference evidence="8 9" key="1">
    <citation type="submission" date="2017-08" db="EMBL/GenBank/DDBJ databases">
        <title>Whole genome sequences of 6 clinical strains closest to Corynebacterium imitans.</title>
        <authorList>
            <person name="Bernier A.-M."/>
            <person name="Burdz T."/>
            <person name="Bernard K."/>
        </authorList>
    </citation>
    <scope>NUCLEOTIDE SEQUENCE [LARGE SCALE GENOMIC DNA]</scope>
    <source>
        <strain evidence="8 9">NML93-0607</strain>
    </source>
</reference>
<evidence type="ECO:0000256" key="2">
    <source>
        <dbReference type="ARBA" id="ARBA00022603"/>
    </source>
</evidence>